<keyword evidence="3" id="KW-0378">Hydrolase</keyword>
<dbReference type="GO" id="GO:0003676">
    <property type="term" value="F:nucleic acid binding"/>
    <property type="evidence" value="ECO:0007669"/>
    <property type="project" value="InterPro"/>
</dbReference>
<feature type="compositionally biased region" description="Polar residues" evidence="1">
    <location>
        <begin position="221"/>
        <end position="233"/>
    </location>
</feature>
<comment type="caution">
    <text evidence="3">The sequence shown here is derived from an EMBL/GenBank/DDBJ whole genome shotgun (WGS) entry which is preliminary data.</text>
</comment>
<accession>A0A9D7K0T6</accession>
<sequence>MNDTAHAIDRSALQAAELPTYPGITLADITLVSNAALAEAAQAALMAADAVGFDTESKPTFNKGEVSTGPHLVQLATDTHAWLFPTSLAAGVTALKAVLESPQVRKIGFGLGNDRSALQTRLGISLSDVLDLGEILRGPGHRGTVGAKMAVAHFFGQRLQKSKKIGTSNWATPRLSERQMLYAANDAHVALRIYREWKKTGEAPPGDSTSSMIDADGVSLSRCSQNTEAPHEP</sequence>
<dbReference type="SMART" id="SM00474">
    <property type="entry name" value="35EXOc"/>
    <property type="match status" value="1"/>
</dbReference>
<reference evidence="3" key="1">
    <citation type="submission" date="2020-10" db="EMBL/GenBank/DDBJ databases">
        <title>Connecting structure to function with the recovery of over 1000 high-quality activated sludge metagenome-assembled genomes encoding full-length rRNA genes using long-read sequencing.</title>
        <authorList>
            <person name="Singleton C.M."/>
            <person name="Petriglieri F."/>
            <person name="Kristensen J.M."/>
            <person name="Kirkegaard R.H."/>
            <person name="Michaelsen T.Y."/>
            <person name="Andersen M.H."/>
            <person name="Karst S.M."/>
            <person name="Dueholm M.S."/>
            <person name="Nielsen P.H."/>
            <person name="Albertsen M."/>
        </authorList>
    </citation>
    <scope>NUCLEOTIDE SEQUENCE</scope>
    <source>
        <strain evidence="3">Hirt_18-Q3-R61-65_BATAC.395</strain>
    </source>
</reference>
<dbReference type="InterPro" id="IPR012337">
    <property type="entry name" value="RNaseH-like_sf"/>
</dbReference>
<organism evidence="3 4">
    <name type="scientific">Candidatus Proximibacter danicus</name>
    <dbReference type="NCBI Taxonomy" id="2954365"/>
    <lineage>
        <taxon>Bacteria</taxon>
        <taxon>Pseudomonadati</taxon>
        <taxon>Pseudomonadota</taxon>
        <taxon>Betaproteobacteria</taxon>
        <taxon>Candidatus Proximibacter</taxon>
    </lineage>
</organism>
<evidence type="ECO:0000313" key="4">
    <source>
        <dbReference type="Proteomes" id="UP000886689"/>
    </source>
</evidence>
<dbReference type="InterPro" id="IPR036397">
    <property type="entry name" value="RNaseH_sf"/>
</dbReference>
<proteinExistence type="predicted"/>
<dbReference type="PANTHER" id="PTHR47765:SF2">
    <property type="entry name" value="EXONUCLEASE MUT-7 HOMOLOG"/>
    <property type="match status" value="1"/>
</dbReference>
<dbReference type="GO" id="GO:0008408">
    <property type="term" value="F:3'-5' exonuclease activity"/>
    <property type="evidence" value="ECO:0007669"/>
    <property type="project" value="InterPro"/>
</dbReference>
<feature type="region of interest" description="Disordered" evidence="1">
    <location>
        <begin position="200"/>
        <end position="233"/>
    </location>
</feature>
<dbReference type="Proteomes" id="UP000886689">
    <property type="component" value="Unassembled WGS sequence"/>
</dbReference>
<dbReference type="SUPFAM" id="SSF53098">
    <property type="entry name" value="Ribonuclease H-like"/>
    <property type="match status" value="1"/>
</dbReference>
<evidence type="ECO:0000259" key="2">
    <source>
        <dbReference type="SMART" id="SM00474"/>
    </source>
</evidence>
<dbReference type="EMBL" id="JADJUC010000007">
    <property type="protein sequence ID" value="MBK8524178.1"/>
    <property type="molecule type" value="Genomic_DNA"/>
</dbReference>
<gene>
    <name evidence="3" type="ORF">IPL58_08635</name>
</gene>
<dbReference type="InterPro" id="IPR002562">
    <property type="entry name" value="3'-5'_exonuclease_dom"/>
</dbReference>
<name>A0A9D7K0T6_9PROT</name>
<keyword evidence="3" id="KW-0540">Nuclease</keyword>
<dbReference type="AlphaFoldDB" id="A0A9D7K0T6"/>
<evidence type="ECO:0000256" key="1">
    <source>
        <dbReference type="SAM" id="MobiDB-lite"/>
    </source>
</evidence>
<feature type="domain" description="3'-5' exonuclease" evidence="2">
    <location>
        <begin position="28"/>
        <end position="202"/>
    </location>
</feature>
<dbReference type="CDD" id="cd06141">
    <property type="entry name" value="WRN_exo"/>
    <property type="match status" value="1"/>
</dbReference>
<dbReference type="GO" id="GO:0006139">
    <property type="term" value="P:nucleobase-containing compound metabolic process"/>
    <property type="evidence" value="ECO:0007669"/>
    <property type="project" value="InterPro"/>
</dbReference>
<protein>
    <submittedName>
        <fullName evidence="3">3'-5' exonuclease domain-containing protein 2</fullName>
    </submittedName>
</protein>
<dbReference type="InterPro" id="IPR052408">
    <property type="entry name" value="Exonuclease_MUT-7-like"/>
</dbReference>
<keyword evidence="3" id="KW-0269">Exonuclease</keyword>
<evidence type="ECO:0000313" key="3">
    <source>
        <dbReference type="EMBL" id="MBK8524178.1"/>
    </source>
</evidence>
<dbReference type="Gene3D" id="3.30.420.10">
    <property type="entry name" value="Ribonuclease H-like superfamily/Ribonuclease H"/>
    <property type="match status" value="1"/>
</dbReference>
<dbReference type="Pfam" id="PF01612">
    <property type="entry name" value="DNA_pol_A_exo1"/>
    <property type="match status" value="1"/>
</dbReference>
<dbReference type="PANTHER" id="PTHR47765">
    <property type="entry name" value="3'-5' EXONUCLEASE DOMAIN-CONTAINING PROTEIN"/>
    <property type="match status" value="1"/>
</dbReference>